<dbReference type="GO" id="GO:0004556">
    <property type="term" value="F:alpha-amylase activity"/>
    <property type="evidence" value="ECO:0007669"/>
    <property type="project" value="UniProtKB-UniRule"/>
</dbReference>
<evidence type="ECO:0000313" key="18">
    <source>
        <dbReference type="Proteomes" id="UP000694388"/>
    </source>
</evidence>
<dbReference type="SMART" id="SM00632">
    <property type="entry name" value="Aamy_C"/>
    <property type="match status" value="1"/>
</dbReference>
<keyword evidence="7 13" id="KW-0378">Hydrolase</keyword>
<feature type="signal peptide" evidence="14">
    <location>
        <begin position="1"/>
        <end position="22"/>
    </location>
</feature>
<dbReference type="GO" id="GO:0005975">
    <property type="term" value="P:carbohydrate metabolic process"/>
    <property type="evidence" value="ECO:0007669"/>
    <property type="project" value="InterPro"/>
</dbReference>
<sequence>MMIKPSVLLFLLLPLFLRPIVAQWDTNAVPGRTTIVHLFEWRWNDIADECERWLNPNGFAGVQVSPPNENLIITDPWRPWWERYQPISYKLCSRSGSEEEFKKMVKKCNNVGVRIYVDAILNHMCGAGVGSGMASTCGSSFDTNKESFPSVGYSNLDFNDAKCHTASGNIESYQDKYQVRNCRLVSLLDLSQDMDYVRDMLAQYLNRLIDIGVAGFRLDAVKHMWPGDVQAIIGRLKNLNTDFFPSGSRPFVYQEVIDQGGEAVSSSEYLNIGYVTEFKYSINIGTVIRKWNGQKMAYLRNWGEGWAFMPSTSALVFVDNHDNQRGSGAGGKAVLTFWDSRLYKMAVAFTLAHPYGQPRIMSSFHWNRYFIDGKDINDWQGPPSNSNGSTKPVTINSDLTCGNDWICEHRWRQIKNMVAFRNAAGSSDLQNWWDNGNNQVAFGRGNRGFVVFNNDDRVLDMWIQTGLAAGTYCDIISGDFMEGQCTAGSVLVESNGMAHFHIESWAEDPMIAIHVNAKL</sequence>
<dbReference type="PANTHER" id="PTHR43447">
    <property type="entry name" value="ALPHA-AMYLASE"/>
    <property type="match status" value="1"/>
</dbReference>
<evidence type="ECO:0000256" key="14">
    <source>
        <dbReference type="SAM" id="SignalP"/>
    </source>
</evidence>
<dbReference type="PRINTS" id="PR00110">
    <property type="entry name" value="ALPHAAMYLASE"/>
</dbReference>
<dbReference type="SUPFAM" id="SSF51011">
    <property type="entry name" value="Glycosyl hydrolase domain"/>
    <property type="match status" value="1"/>
</dbReference>
<dbReference type="SUPFAM" id="SSF51445">
    <property type="entry name" value="(Trans)glycosidases"/>
    <property type="match status" value="1"/>
</dbReference>
<dbReference type="OMA" id="FRYAYDL"/>
<evidence type="ECO:0000256" key="1">
    <source>
        <dbReference type="ARBA" id="ARBA00000548"/>
    </source>
</evidence>
<dbReference type="Pfam" id="PF00128">
    <property type="entry name" value="Alpha-amylase"/>
    <property type="match status" value="1"/>
</dbReference>
<evidence type="ECO:0000256" key="6">
    <source>
        <dbReference type="ARBA" id="ARBA00022723"/>
    </source>
</evidence>
<feature type="chain" id="PRO_5044680439" description="Alpha-amylase" evidence="14">
    <location>
        <begin position="23"/>
        <end position="519"/>
    </location>
</feature>
<dbReference type="SMART" id="SM00642">
    <property type="entry name" value="Aamy"/>
    <property type="match status" value="1"/>
</dbReference>
<dbReference type="InterPro" id="IPR006047">
    <property type="entry name" value="GH13_cat_dom"/>
</dbReference>
<evidence type="ECO:0000256" key="7">
    <source>
        <dbReference type="ARBA" id="ARBA00022801"/>
    </source>
</evidence>
<dbReference type="InterPro" id="IPR006048">
    <property type="entry name" value="A-amylase/branching_C"/>
</dbReference>
<evidence type="ECO:0000256" key="5">
    <source>
        <dbReference type="ARBA" id="ARBA00012595"/>
    </source>
</evidence>
<keyword evidence="18" id="KW-1185">Reference proteome</keyword>
<feature type="domain" description="Alpha-amylase C-terminal" evidence="15">
    <location>
        <begin position="430"/>
        <end position="518"/>
    </location>
</feature>
<evidence type="ECO:0000256" key="8">
    <source>
        <dbReference type="ARBA" id="ARBA00022837"/>
    </source>
</evidence>
<evidence type="ECO:0000256" key="4">
    <source>
        <dbReference type="ARBA" id="ARBA00008061"/>
    </source>
</evidence>
<dbReference type="InterPro" id="IPR031319">
    <property type="entry name" value="A-amylase_C"/>
</dbReference>
<keyword evidence="11 13" id="KW-0326">Glycosidase</keyword>
<reference evidence="17" key="1">
    <citation type="submission" date="2025-05" db="UniProtKB">
        <authorList>
            <consortium name="Ensembl"/>
        </authorList>
    </citation>
    <scope>IDENTIFICATION</scope>
</reference>
<comment type="cofactor">
    <cofactor evidence="3">
        <name>chloride</name>
        <dbReference type="ChEBI" id="CHEBI:17996"/>
    </cofactor>
</comment>
<evidence type="ECO:0000259" key="16">
    <source>
        <dbReference type="SMART" id="SM00642"/>
    </source>
</evidence>
<dbReference type="Ensembl" id="ENSEBUT00000004488.1">
    <property type="protein sequence ID" value="ENSEBUP00000004073.1"/>
    <property type="gene ID" value="ENSEBUG00000002907.1"/>
</dbReference>
<dbReference type="AlphaFoldDB" id="A0A8C4NKP0"/>
<evidence type="ECO:0000313" key="17">
    <source>
        <dbReference type="Ensembl" id="ENSEBUP00000004073.1"/>
    </source>
</evidence>
<dbReference type="InterPro" id="IPR013780">
    <property type="entry name" value="Glyco_hydro_b"/>
</dbReference>
<dbReference type="Ensembl" id="ENSEBUT00000004509.1">
    <property type="protein sequence ID" value="ENSEBUP00000004093.1"/>
    <property type="gene ID" value="ENSEBUG00000002907.1"/>
</dbReference>
<evidence type="ECO:0000256" key="10">
    <source>
        <dbReference type="ARBA" id="ARBA00023277"/>
    </source>
</evidence>
<keyword evidence="9" id="KW-0868">Chloride</keyword>
<dbReference type="GO" id="GO:0046872">
    <property type="term" value="F:metal ion binding"/>
    <property type="evidence" value="ECO:0007669"/>
    <property type="project" value="UniProtKB-KW"/>
</dbReference>
<comment type="catalytic activity">
    <reaction evidence="1 13">
        <text>Endohydrolysis of (1-&gt;4)-alpha-D-glucosidic linkages in polysaccharides containing three or more (1-&gt;4)-alpha-linked D-glucose units.</text>
        <dbReference type="EC" id="3.2.1.1"/>
    </reaction>
</comment>
<dbReference type="Proteomes" id="UP000694388">
    <property type="component" value="Unplaced"/>
</dbReference>
<feature type="domain" description="Glycosyl hydrolase family 13 catalytic" evidence="16">
    <location>
        <begin position="33"/>
        <end position="421"/>
    </location>
</feature>
<dbReference type="InterPro" id="IPR017853">
    <property type="entry name" value="GH"/>
</dbReference>
<dbReference type="InterPro" id="IPR006046">
    <property type="entry name" value="Alpha_amylase"/>
</dbReference>
<dbReference type="Gene3D" id="3.20.20.80">
    <property type="entry name" value="Glycosidases"/>
    <property type="match status" value="1"/>
</dbReference>
<proteinExistence type="inferred from homology"/>
<evidence type="ECO:0000259" key="15">
    <source>
        <dbReference type="SMART" id="SM00632"/>
    </source>
</evidence>
<dbReference type="Gene3D" id="2.60.40.1180">
    <property type="entry name" value="Golgi alpha-mannosidase II"/>
    <property type="match status" value="1"/>
</dbReference>
<keyword evidence="6" id="KW-0479">Metal-binding</keyword>
<keyword evidence="8" id="KW-0106">Calcium</keyword>
<dbReference type="GeneTree" id="ENSGT00940000163518"/>
<evidence type="ECO:0000256" key="11">
    <source>
        <dbReference type="ARBA" id="ARBA00023295"/>
    </source>
</evidence>
<comment type="similarity">
    <text evidence="4 12">Belongs to the glycosyl hydrolase 13 family.</text>
</comment>
<evidence type="ECO:0000256" key="12">
    <source>
        <dbReference type="RuleBase" id="RU003615"/>
    </source>
</evidence>
<evidence type="ECO:0000256" key="2">
    <source>
        <dbReference type="ARBA" id="ARBA00001913"/>
    </source>
</evidence>
<evidence type="ECO:0000256" key="13">
    <source>
        <dbReference type="RuleBase" id="RU361134"/>
    </source>
</evidence>
<accession>A0A8C4NKP0</accession>
<dbReference type="FunFam" id="3.20.20.80:FF:000056">
    <property type="entry name" value="Pancreatic alpha-amylase"/>
    <property type="match status" value="1"/>
</dbReference>
<evidence type="ECO:0000256" key="3">
    <source>
        <dbReference type="ARBA" id="ARBA00001923"/>
    </source>
</evidence>
<dbReference type="CDD" id="cd11317">
    <property type="entry name" value="AmyAc_bac_euk_AmyA"/>
    <property type="match status" value="1"/>
</dbReference>
<organism evidence="17 18">
    <name type="scientific">Eptatretus burgeri</name>
    <name type="common">Inshore hagfish</name>
    <dbReference type="NCBI Taxonomy" id="7764"/>
    <lineage>
        <taxon>Eukaryota</taxon>
        <taxon>Metazoa</taxon>
        <taxon>Chordata</taxon>
        <taxon>Craniata</taxon>
        <taxon>Vertebrata</taxon>
        <taxon>Cyclostomata</taxon>
        <taxon>Myxini</taxon>
        <taxon>Myxiniformes</taxon>
        <taxon>Myxinidae</taxon>
        <taxon>Eptatretinae</taxon>
        <taxon>Eptatretus</taxon>
    </lineage>
</organism>
<keyword evidence="14" id="KW-0732">Signal</keyword>
<dbReference type="EC" id="3.2.1.1" evidence="5 13"/>
<dbReference type="Pfam" id="PF02806">
    <property type="entry name" value="Alpha-amylase_C"/>
    <property type="match status" value="1"/>
</dbReference>
<evidence type="ECO:0000256" key="9">
    <source>
        <dbReference type="ARBA" id="ARBA00023214"/>
    </source>
</evidence>
<name>A0A8C4NKP0_EPTBU</name>
<comment type="cofactor">
    <cofactor evidence="2">
        <name>Ca(2+)</name>
        <dbReference type="ChEBI" id="CHEBI:29108"/>
    </cofactor>
</comment>
<keyword evidence="10 13" id="KW-0119">Carbohydrate metabolism</keyword>
<protein>
    <recommendedName>
        <fullName evidence="5 13">Alpha-amylase</fullName>
        <ecNumber evidence="5 13">3.2.1.1</ecNumber>
    </recommendedName>
</protein>